<dbReference type="Proteomes" id="UP000612362">
    <property type="component" value="Unassembled WGS sequence"/>
</dbReference>
<proteinExistence type="predicted"/>
<protein>
    <recommendedName>
        <fullName evidence="3">Transposase</fullName>
    </recommendedName>
</protein>
<dbReference type="EMBL" id="BNJF01000002">
    <property type="protein sequence ID" value="GHO47176.1"/>
    <property type="molecule type" value="Genomic_DNA"/>
</dbReference>
<evidence type="ECO:0008006" key="3">
    <source>
        <dbReference type="Google" id="ProtNLM"/>
    </source>
</evidence>
<name>A0A8J3I431_9CHLR</name>
<sequence>MRRVLRKKERRPKWEVTDGKADKVMLLANVRTVVIWDSKRIRKQTSGIKQMMLRIDDVSNEVNHPLLVAY</sequence>
<gene>
    <name evidence="1" type="ORF">KSX_53390</name>
</gene>
<keyword evidence="2" id="KW-1185">Reference proteome</keyword>
<comment type="caution">
    <text evidence="1">The sequence shown here is derived from an EMBL/GenBank/DDBJ whole genome shotgun (WGS) entry which is preliminary data.</text>
</comment>
<evidence type="ECO:0000313" key="1">
    <source>
        <dbReference type="EMBL" id="GHO47176.1"/>
    </source>
</evidence>
<reference evidence="1" key="1">
    <citation type="submission" date="2020-10" db="EMBL/GenBank/DDBJ databases">
        <title>Taxonomic study of unclassified bacteria belonging to the class Ktedonobacteria.</title>
        <authorList>
            <person name="Yabe S."/>
            <person name="Wang C.M."/>
            <person name="Zheng Y."/>
            <person name="Sakai Y."/>
            <person name="Cavaletti L."/>
            <person name="Monciardini P."/>
            <person name="Donadio S."/>
        </authorList>
    </citation>
    <scope>NUCLEOTIDE SEQUENCE</scope>
    <source>
        <strain evidence="1">SOSP1-1</strain>
    </source>
</reference>
<organism evidence="1 2">
    <name type="scientific">Ktedonospora formicarum</name>
    <dbReference type="NCBI Taxonomy" id="2778364"/>
    <lineage>
        <taxon>Bacteria</taxon>
        <taxon>Bacillati</taxon>
        <taxon>Chloroflexota</taxon>
        <taxon>Ktedonobacteria</taxon>
        <taxon>Ktedonobacterales</taxon>
        <taxon>Ktedonobacteraceae</taxon>
        <taxon>Ktedonospora</taxon>
    </lineage>
</organism>
<evidence type="ECO:0000313" key="2">
    <source>
        <dbReference type="Proteomes" id="UP000612362"/>
    </source>
</evidence>
<dbReference type="AlphaFoldDB" id="A0A8J3I431"/>
<accession>A0A8J3I431</accession>